<evidence type="ECO:0000256" key="9">
    <source>
        <dbReference type="SAM" id="MobiDB-lite"/>
    </source>
</evidence>
<dbReference type="EMBL" id="KI397513">
    <property type="protein sequence ID" value="ERM94512.1"/>
    <property type="molecule type" value="Genomic_DNA"/>
</dbReference>
<evidence type="ECO:0000256" key="6">
    <source>
        <dbReference type="ARBA" id="ARBA00022786"/>
    </source>
</evidence>
<keyword evidence="12" id="KW-1185">Reference proteome</keyword>
<evidence type="ECO:0000256" key="5">
    <source>
        <dbReference type="ARBA" id="ARBA00022771"/>
    </source>
</evidence>
<dbReference type="OrthoDB" id="8062037at2759"/>
<organism evidence="11 12">
    <name type="scientific">Amborella trichopoda</name>
    <dbReference type="NCBI Taxonomy" id="13333"/>
    <lineage>
        <taxon>Eukaryota</taxon>
        <taxon>Viridiplantae</taxon>
        <taxon>Streptophyta</taxon>
        <taxon>Embryophyta</taxon>
        <taxon>Tracheophyta</taxon>
        <taxon>Spermatophyta</taxon>
        <taxon>Magnoliopsida</taxon>
        <taxon>Amborellales</taxon>
        <taxon>Amborellaceae</taxon>
        <taxon>Amborella</taxon>
    </lineage>
</organism>
<name>W1NFB5_AMBTC</name>
<dbReference type="FunFam" id="3.30.40.10:FF:000127">
    <property type="entry name" value="E3 ubiquitin-protein ligase RNF181"/>
    <property type="match status" value="1"/>
</dbReference>
<feature type="domain" description="RING-type" evidence="10">
    <location>
        <begin position="149"/>
        <end position="190"/>
    </location>
</feature>
<keyword evidence="5 8" id="KW-0863">Zinc-finger</keyword>
<dbReference type="SUPFAM" id="SSF57850">
    <property type="entry name" value="RING/U-box"/>
    <property type="match status" value="1"/>
</dbReference>
<dbReference type="InterPro" id="IPR013083">
    <property type="entry name" value="Znf_RING/FYVE/PHD"/>
</dbReference>
<accession>W1NFB5</accession>
<sequence>MAQNLPVGVCGDVFVPLPFTFNHIRNRSLPNSQRPFLLLSSYSESSKTSSMADSATSEQNPTVISGPNRAFSFWIPVFFDIMDPIREAQEGVILINPFEQAVIIHGRSLESYLQSLAVNEAGKYGSPPASKASVEGMTTRGISESGLVCSICLEDFEVGVEAKEMPCLHKYHSECILPWLKLHSTCPVCRFQMPAEERDKGTSGVEGEGGGEGDSGERRGASGEAQREGDGENSRERRMVWINFPWLVSISESRASEIRDSGVGEN</sequence>
<dbReference type="InterPro" id="IPR001841">
    <property type="entry name" value="Znf_RING"/>
</dbReference>
<dbReference type="SMART" id="SM00184">
    <property type="entry name" value="RING"/>
    <property type="match status" value="1"/>
</dbReference>
<evidence type="ECO:0000256" key="2">
    <source>
        <dbReference type="ARBA" id="ARBA00012483"/>
    </source>
</evidence>
<feature type="compositionally biased region" description="Gly residues" evidence="9">
    <location>
        <begin position="204"/>
        <end position="213"/>
    </location>
</feature>
<evidence type="ECO:0000256" key="7">
    <source>
        <dbReference type="ARBA" id="ARBA00022833"/>
    </source>
</evidence>
<dbReference type="Pfam" id="PF13639">
    <property type="entry name" value="zf-RING_2"/>
    <property type="match status" value="1"/>
</dbReference>
<proteinExistence type="predicted"/>
<dbReference type="Gramene" id="ERM94512">
    <property type="protein sequence ID" value="ERM94512"/>
    <property type="gene ID" value="AMTR_s00010p00263520"/>
</dbReference>
<gene>
    <name evidence="11" type="ORF">AMTR_s00010p00263520</name>
</gene>
<dbReference type="GO" id="GO:0061630">
    <property type="term" value="F:ubiquitin protein ligase activity"/>
    <property type="evidence" value="ECO:0000318"/>
    <property type="project" value="GO_Central"/>
</dbReference>
<feature type="region of interest" description="Disordered" evidence="9">
    <location>
        <begin position="197"/>
        <end position="234"/>
    </location>
</feature>
<comment type="catalytic activity">
    <reaction evidence="1">
        <text>S-ubiquitinyl-[E2 ubiquitin-conjugating enzyme]-L-cysteine + [acceptor protein]-L-lysine = [E2 ubiquitin-conjugating enzyme]-L-cysteine + N(6)-ubiquitinyl-[acceptor protein]-L-lysine.</text>
        <dbReference type="EC" id="2.3.2.27"/>
    </reaction>
</comment>
<dbReference type="Proteomes" id="UP000017836">
    <property type="component" value="Unassembled WGS sequence"/>
</dbReference>
<reference evidence="12" key="1">
    <citation type="journal article" date="2013" name="Science">
        <title>The Amborella genome and the evolution of flowering plants.</title>
        <authorList>
            <consortium name="Amborella Genome Project"/>
        </authorList>
    </citation>
    <scope>NUCLEOTIDE SEQUENCE [LARGE SCALE GENOMIC DNA]</scope>
</reference>
<dbReference type="GO" id="GO:0008270">
    <property type="term" value="F:zinc ion binding"/>
    <property type="evidence" value="ECO:0007669"/>
    <property type="project" value="UniProtKB-KW"/>
</dbReference>
<keyword evidence="4" id="KW-0479">Metal-binding</keyword>
<dbReference type="PROSITE" id="PS50089">
    <property type="entry name" value="ZF_RING_2"/>
    <property type="match status" value="1"/>
</dbReference>
<evidence type="ECO:0000256" key="4">
    <source>
        <dbReference type="ARBA" id="ARBA00022723"/>
    </source>
</evidence>
<dbReference type="EC" id="2.3.2.27" evidence="2"/>
<dbReference type="AlphaFoldDB" id="W1NFB5"/>
<dbReference type="Gene3D" id="3.30.40.10">
    <property type="entry name" value="Zinc/RING finger domain, C3HC4 (zinc finger)"/>
    <property type="match status" value="1"/>
</dbReference>
<dbReference type="GO" id="GO:0016567">
    <property type="term" value="P:protein ubiquitination"/>
    <property type="evidence" value="ECO:0007669"/>
    <property type="project" value="UniProtKB-ARBA"/>
</dbReference>
<protein>
    <recommendedName>
        <fullName evidence="2">RING-type E3 ubiquitin transferase</fullName>
        <ecNumber evidence="2">2.3.2.27</ecNumber>
    </recommendedName>
</protein>
<dbReference type="PANTHER" id="PTHR15710">
    <property type="entry name" value="E3 UBIQUITIN-PROTEIN LIGASE PRAJA"/>
    <property type="match status" value="1"/>
</dbReference>
<evidence type="ECO:0000256" key="1">
    <source>
        <dbReference type="ARBA" id="ARBA00000900"/>
    </source>
</evidence>
<dbReference type="PANTHER" id="PTHR15710:SF217">
    <property type="entry name" value="E3 UBIQUITIN-PROTEIN LIGASE RDUF2"/>
    <property type="match status" value="1"/>
</dbReference>
<dbReference type="OMA" id="PIREAQE"/>
<evidence type="ECO:0000259" key="10">
    <source>
        <dbReference type="PROSITE" id="PS50089"/>
    </source>
</evidence>
<dbReference type="GO" id="GO:0006511">
    <property type="term" value="P:ubiquitin-dependent protein catabolic process"/>
    <property type="evidence" value="ECO:0000318"/>
    <property type="project" value="GO_Central"/>
</dbReference>
<dbReference type="eggNOG" id="KOG0800">
    <property type="taxonomic scope" value="Eukaryota"/>
</dbReference>
<keyword evidence="7" id="KW-0862">Zinc</keyword>
<dbReference type="HOGENOM" id="CLU_091490_0_0_1"/>
<keyword evidence="6" id="KW-0833">Ubl conjugation pathway</keyword>
<evidence type="ECO:0000256" key="8">
    <source>
        <dbReference type="PROSITE-ProRule" id="PRU00175"/>
    </source>
</evidence>
<evidence type="ECO:0000313" key="11">
    <source>
        <dbReference type="EMBL" id="ERM94512.1"/>
    </source>
</evidence>
<keyword evidence="3" id="KW-0808">Transferase</keyword>
<evidence type="ECO:0000256" key="3">
    <source>
        <dbReference type="ARBA" id="ARBA00022679"/>
    </source>
</evidence>
<evidence type="ECO:0000313" key="12">
    <source>
        <dbReference type="Proteomes" id="UP000017836"/>
    </source>
</evidence>
<feature type="compositionally biased region" description="Basic and acidic residues" evidence="9">
    <location>
        <begin position="215"/>
        <end position="234"/>
    </location>
</feature>